<feature type="transmembrane region" description="Helical" evidence="1">
    <location>
        <begin position="133"/>
        <end position="154"/>
    </location>
</feature>
<sequence length="450" mass="51450">MKKLMQVFEPKHIHKTYLVLALTIGTIFSLFMPFFNEPDGQYHLAVSGKVVNNIIDTSRYGEYRIDSGMARQGSSYKNGTRFEKYYLNKAVFIEDSDMPRDIRYSYLDFTFWGHFVPGIGLLIGKYIYPSMGVMITVARLLSVIVNSILIGLIIKKAKFGKLIYFAIFLSPVALNSFASLSYDSTGYVAVAFLLMVVFNTIAEQRITRQNRNKFLLGSFFIITASKWNYWLLIALWPILELSFTESFDKIRQKIIQSGQKIVFRKRNIVFSTLAVLGIGFIVAIFLTRNHGGLFYVIQRYLMTFGYNYAGLDLLSNDITSWLAAPYPSQNYIPIWVSAVWYLMIFLVIFSEQKFVKIKYLGYVAFLFFTIGVLGVYYTMLGYNGARTSYIEGVQGRYFTPTLLLLQLLGSAVMPQLNRSARQVVPVFVTLLVIVSNVLLIFDTTIGLIMR</sequence>
<feature type="transmembrane region" description="Helical" evidence="1">
    <location>
        <begin position="214"/>
        <end position="239"/>
    </location>
</feature>
<organism evidence="2 3">
    <name type="scientific">Streptococcus suis</name>
    <dbReference type="NCBI Taxonomy" id="1307"/>
    <lineage>
        <taxon>Bacteria</taxon>
        <taxon>Bacillati</taxon>
        <taxon>Bacillota</taxon>
        <taxon>Bacilli</taxon>
        <taxon>Lactobacillales</taxon>
        <taxon>Streptococcaceae</taxon>
        <taxon>Streptococcus</taxon>
    </lineage>
</organism>
<keyword evidence="1" id="KW-1133">Transmembrane helix</keyword>
<dbReference type="AlphaFoldDB" id="A0A4T2GPU0"/>
<evidence type="ECO:0000313" key="2">
    <source>
        <dbReference type="EMBL" id="TII01269.1"/>
    </source>
</evidence>
<proteinExistence type="predicted"/>
<dbReference type="OrthoDB" id="2207022at2"/>
<feature type="transmembrane region" description="Helical" evidence="1">
    <location>
        <begin position="268"/>
        <end position="286"/>
    </location>
</feature>
<protein>
    <submittedName>
        <fullName evidence="2">DUF2142 domain-containing protein</fullName>
    </submittedName>
</protein>
<evidence type="ECO:0000256" key="1">
    <source>
        <dbReference type="SAM" id="Phobius"/>
    </source>
</evidence>
<feature type="transmembrane region" description="Helical" evidence="1">
    <location>
        <begin position="293"/>
        <end position="311"/>
    </location>
</feature>
<feature type="transmembrane region" description="Helical" evidence="1">
    <location>
        <begin position="184"/>
        <end position="202"/>
    </location>
</feature>
<feature type="transmembrane region" description="Helical" evidence="1">
    <location>
        <begin position="16"/>
        <end position="35"/>
    </location>
</feature>
<comment type="caution">
    <text evidence="2">The sequence shown here is derived from an EMBL/GenBank/DDBJ whole genome shotgun (WGS) entry which is preliminary data.</text>
</comment>
<feature type="transmembrane region" description="Helical" evidence="1">
    <location>
        <begin position="397"/>
        <end position="416"/>
    </location>
</feature>
<dbReference type="Proteomes" id="UP000305165">
    <property type="component" value="Unassembled WGS sequence"/>
</dbReference>
<reference evidence="2 3" key="1">
    <citation type="submission" date="2019-04" db="EMBL/GenBank/DDBJ databases">
        <title>Genome analysis of Streptococcus suis strain WUSS424.</title>
        <authorList>
            <person name="Chen H."/>
            <person name="Gao X."/>
            <person name="Wu Z."/>
        </authorList>
    </citation>
    <scope>NUCLEOTIDE SEQUENCE [LARGE SCALE GENOMIC DNA]</scope>
    <source>
        <strain evidence="2 3">WUSS424</strain>
    </source>
</reference>
<dbReference type="InterPro" id="IPR018674">
    <property type="entry name" value="DUF2142_membrane"/>
</dbReference>
<keyword evidence="1" id="KW-0472">Membrane</keyword>
<feature type="transmembrane region" description="Helical" evidence="1">
    <location>
        <begin position="359"/>
        <end position="377"/>
    </location>
</feature>
<accession>A0A4T2GPU0</accession>
<dbReference type="EMBL" id="SSXO01000001">
    <property type="protein sequence ID" value="TII01269.1"/>
    <property type="molecule type" value="Genomic_DNA"/>
</dbReference>
<feature type="transmembrane region" description="Helical" evidence="1">
    <location>
        <begin position="161"/>
        <end position="178"/>
    </location>
</feature>
<dbReference type="Pfam" id="PF09913">
    <property type="entry name" value="DUF2142"/>
    <property type="match status" value="1"/>
</dbReference>
<gene>
    <name evidence="2" type="ORF">FAJ39_02805</name>
</gene>
<feature type="transmembrane region" description="Helical" evidence="1">
    <location>
        <begin position="331"/>
        <end position="350"/>
    </location>
</feature>
<keyword evidence="1" id="KW-0812">Transmembrane</keyword>
<name>A0A4T2GPU0_STRSU</name>
<evidence type="ECO:0000313" key="3">
    <source>
        <dbReference type="Proteomes" id="UP000305165"/>
    </source>
</evidence>
<feature type="transmembrane region" description="Helical" evidence="1">
    <location>
        <begin position="423"/>
        <end position="449"/>
    </location>
</feature>